<proteinExistence type="inferred from homology"/>
<dbReference type="Proteomes" id="UP001295740">
    <property type="component" value="Unassembled WGS sequence"/>
</dbReference>
<dbReference type="Pfam" id="PF01565">
    <property type="entry name" value="FAD_binding_4"/>
    <property type="match status" value="1"/>
</dbReference>
<evidence type="ECO:0000259" key="6">
    <source>
        <dbReference type="PROSITE" id="PS51387"/>
    </source>
</evidence>
<evidence type="ECO:0000313" key="7">
    <source>
        <dbReference type="EMBL" id="CAJ2506566.1"/>
    </source>
</evidence>
<accession>A0AAI8VLE1</accession>
<dbReference type="Gene3D" id="3.40.462.20">
    <property type="match status" value="1"/>
</dbReference>
<protein>
    <submittedName>
        <fullName evidence="7">Uu.00g006960.m01.CDS01</fullName>
    </submittedName>
</protein>
<dbReference type="Pfam" id="PF08031">
    <property type="entry name" value="BBE"/>
    <property type="match status" value="1"/>
</dbReference>
<keyword evidence="4" id="KW-0274">FAD</keyword>
<dbReference type="PANTHER" id="PTHR42973">
    <property type="entry name" value="BINDING OXIDOREDUCTASE, PUTATIVE (AFU_ORTHOLOGUE AFUA_1G17690)-RELATED"/>
    <property type="match status" value="1"/>
</dbReference>
<evidence type="ECO:0000313" key="8">
    <source>
        <dbReference type="Proteomes" id="UP001295740"/>
    </source>
</evidence>
<keyword evidence="5" id="KW-0560">Oxidoreductase</keyword>
<evidence type="ECO:0000256" key="3">
    <source>
        <dbReference type="ARBA" id="ARBA00022630"/>
    </source>
</evidence>
<gene>
    <name evidence="7" type="ORF">KHLLAP_LOCUS7034</name>
</gene>
<evidence type="ECO:0000256" key="1">
    <source>
        <dbReference type="ARBA" id="ARBA00001974"/>
    </source>
</evidence>
<comment type="similarity">
    <text evidence="2">Belongs to the oxygen-dependent FAD-linked oxidoreductase family.</text>
</comment>
<name>A0AAI8VLE1_9PEZI</name>
<sequence>MYASPGRMVLLIRMREGDLGYQTERGPRQAFEGPLGTTPTYDAAACADATANWANETWTVDKPAAELWTYFMNDTCRPTDDPSQSCTLGNYGVYVITAESQGHVKAGIDFARENNLRLIVRNTRHVFIGRSTGWGALVINTHSFQDLVFSTEYTGPGNYTGGTNAQDPPVLVMTGECPTVGVAGSLVQGGGHGPLTPLYGMVADTALAFDVVTADGEFLRANSEENPDLFWALMGGGPSSYGIVLSATFKTFPETKAASVIVNINSTLTNDTDVFWEGVRSFHKYSNTFVDAGLYAYFELATLRLHIAPFVGAGKTSAEMGAILKPSLFSSTGHLWDAGHSTPVSNSATHPRFRNSTDFAVVTLPVPVGTTWAQKEDLQNVLTNIQDAAMREAGPHGCAYVNEGDPYQPDWQDHFWGLEYPKLLEIRQKWDPNGVFYAIATPGTEKWEVIEYGTRLCRKT</sequence>
<dbReference type="GO" id="GO:0071949">
    <property type="term" value="F:FAD binding"/>
    <property type="evidence" value="ECO:0007669"/>
    <property type="project" value="InterPro"/>
</dbReference>
<dbReference type="Gene3D" id="3.30.465.10">
    <property type="match status" value="2"/>
</dbReference>
<comment type="cofactor">
    <cofactor evidence="1">
        <name>FAD</name>
        <dbReference type="ChEBI" id="CHEBI:57692"/>
    </cofactor>
</comment>
<dbReference type="InterPro" id="IPR036318">
    <property type="entry name" value="FAD-bd_PCMH-like_sf"/>
</dbReference>
<dbReference type="AlphaFoldDB" id="A0AAI8VLE1"/>
<reference evidence="7" key="1">
    <citation type="submission" date="2023-10" db="EMBL/GenBank/DDBJ databases">
        <authorList>
            <person name="Hackl T."/>
        </authorList>
    </citation>
    <scope>NUCLEOTIDE SEQUENCE</scope>
</reference>
<dbReference type="PROSITE" id="PS51387">
    <property type="entry name" value="FAD_PCMH"/>
    <property type="match status" value="1"/>
</dbReference>
<dbReference type="EMBL" id="CAUWAG010000008">
    <property type="protein sequence ID" value="CAJ2506566.1"/>
    <property type="molecule type" value="Genomic_DNA"/>
</dbReference>
<dbReference type="InterPro" id="IPR050416">
    <property type="entry name" value="FAD-linked_Oxidoreductase"/>
</dbReference>
<dbReference type="GO" id="GO:0016491">
    <property type="term" value="F:oxidoreductase activity"/>
    <property type="evidence" value="ECO:0007669"/>
    <property type="project" value="UniProtKB-KW"/>
</dbReference>
<dbReference type="PANTHER" id="PTHR42973:SF39">
    <property type="entry name" value="FAD-BINDING PCMH-TYPE DOMAIN-CONTAINING PROTEIN"/>
    <property type="match status" value="1"/>
</dbReference>
<keyword evidence="8" id="KW-1185">Reference proteome</keyword>
<organism evidence="7 8">
    <name type="scientific">Anthostomella pinea</name>
    <dbReference type="NCBI Taxonomy" id="933095"/>
    <lineage>
        <taxon>Eukaryota</taxon>
        <taxon>Fungi</taxon>
        <taxon>Dikarya</taxon>
        <taxon>Ascomycota</taxon>
        <taxon>Pezizomycotina</taxon>
        <taxon>Sordariomycetes</taxon>
        <taxon>Xylariomycetidae</taxon>
        <taxon>Xylariales</taxon>
        <taxon>Xylariaceae</taxon>
        <taxon>Anthostomella</taxon>
    </lineage>
</organism>
<evidence type="ECO:0000256" key="5">
    <source>
        <dbReference type="ARBA" id="ARBA00023002"/>
    </source>
</evidence>
<evidence type="ECO:0000256" key="2">
    <source>
        <dbReference type="ARBA" id="ARBA00005466"/>
    </source>
</evidence>
<feature type="domain" description="FAD-binding PCMH-type" evidence="6">
    <location>
        <begin position="88"/>
        <end position="254"/>
    </location>
</feature>
<dbReference type="InterPro" id="IPR016166">
    <property type="entry name" value="FAD-bd_PCMH"/>
</dbReference>
<comment type="caution">
    <text evidence="7">The sequence shown here is derived from an EMBL/GenBank/DDBJ whole genome shotgun (WGS) entry which is preliminary data.</text>
</comment>
<keyword evidence="3" id="KW-0285">Flavoprotein</keyword>
<evidence type="ECO:0000256" key="4">
    <source>
        <dbReference type="ARBA" id="ARBA00022827"/>
    </source>
</evidence>
<dbReference type="InterPro" id="IPR012951">
    <property type="entry name" value="BBE"/>
</dbReference>
<dbReference type="InterPro" id="IPR016169">
    <property type="entry name" value="FAD-bd_PCMH_sub2"/>
</dbReference>
<dbReference type="InterPro" id="IPR006094">
    <property type="entry name" value="Oxid_FAD_bind_N"/>
</dbReference>
<dbReference type="SUPFAM" id="SSF56176">
    <property type="entry name" value="FAD-binding/transporter-associated domain-like"/>
    <property type="match status" value="1"/>
</dbReference>